<dbReference type="EMBL" id="JAVDPF010000021">
    <property type="protein sequence ID" value="KAL1873707.1"/>
    <property type="molecule type" value="Genomic_DNA"/>
</dbReference>
<feature type="compositionally biased region" description="Polar residues" evidence="2">
    <location>
        <begin position="354"/>
        <end position="369"/>
    </location>
</feature>
<dbReference type="Proteomes" id="UP001583193">
    <property type="component" value="Unassembled WGS sequence"/>
</dbReference>
<feature type="coiled-coil region" evidence="1">
    <location>
        <begin position="384"/>
        <end position="451"/>
    </location>
</feature>
<proteinExistence type="predicted"/>
<gene>
    <name evidence="3" type="ORF">Plec18167_006224</name>
</gene>
<organism evidence="3 4">
    <name type="scientific">Paecilomyces lecythidis</name>
    <dbReference type="NCBI Taxonomy" id="3004212"/>
    <lineage>
        <taxon>Eukaryota</taxon>
        <taxon>Fungi</taxon>
        <taxon>Dikarya</taxon>
        <taxon>Ascomycota</taxon>
        <taxon>Pezizomycotina</taxon>
        <taxon>Eurotiomycetes</taxon>
        <taxon>Eurotiomycetidae</taxon>
        <taxon>Eurotiales</taxon>
        <taxon>Thermoascaceae</taxon>
        <taxon>Paecilomyces</taxon>
    </lineage>
</organism>
<feature type="compositionally biased region" description="Basic and acidic residues" evidence="2">
    <location>
        <begin position="278"/>
        <end position="295"/>
    </location>
</feature>
<feature type="region of interest" description="Disordered" evidence="2">
    <location>
        <begin position="31"/>
        <end position="297"/>
    </location>
</feature>
<sequence length="485" mass="53845">MWKKAFRQREPVIGSPKLIGTTMNQNSLKAMPRIPGALHDNSTNKSLKSLPPLPVEEQDPDAWTPYPDHPAYRNYDSEDMDRDVAEHHSRQQSAYSDIRYSSGFSEANGTPEISPPDSPAQGAANHRRVDSDVSSLEEAAKQPVKPPQKGTRLSSQIPILRKSTRQEPEKTKSDIYSGGAVAKETGNSERSSSGMHHHSFFGRSKDPNRAAEKRKDDQKSKERIFSGTLGFESRTVTTISSGGAPKKLKKPHLPLKASKQKPPAAGGLVEAQASSSRLPERLPDPPARPLDKPLNEESPSLFKTDKNAFTKPAITPAPVTRDVVTPPMTGHSYTRPISEAPSPVMGRRRPVPSSAASIKSTTRKPTPSEFQADRYKSLPMAPTEVKYQSRIDMLEAKREELRRRRISINAIIHELTQAVQPTSTVYDLAARNEIKKTVSSLNDELAEINKEEHDLGLKILRAWKKQDEECVYESGSSLWVKRMTS</sequence>
<evidence type="ECO:0000313" key="4">
    <source>
        <dbReference type="Proteomes" id="UP001583193"/>
    </source>
</evidence>
<feature type="compositionally biased region" description="Basic and acidic residues" evidence="2">
    <location>
        <begin position="164"/>
        <end position="173"/>
    </location>
</feature>
<evidence type="ECO:0008006" key="5">
    <source>
        <dbReference type="Google" id="ProtNLM"/>
    </source>
</evidence>
<dbReference type="PANTHER" id="PTHR42023">
    <property type="entry name" value="BHLH DOMAIN-CONTAINING PROTEIN"/>
    <property type="match status" value="1"/>
</dbReference>
<evidence type="ECO:0000313" key="3">
    <source>
        <dbReference type="EMBL" id="KAL1873707.1"/>
    </source>
</evidence>
<accession>A0ABR3XCL6</accession>
<keyword evidence="4" id="KW-1185">Reference proteome</keyword>
<name>A0ABR3XCL6_9EURO</name>
<evidence type="ECO:0000256" key="2">
    <source>
        <dbReference type="SAM" id="MobiDB-lite"/>
    </source>
</evidence>
<comment type="caution">
    <text evidence="3">The sequence shown here is derived from an EMBL/GenBank/DDBJ whole genome shotgun (WGS) entry which is preliminary data.</text>
</comment>
<evidence type="ECO:0000256" key="1">
    <source>
        <dbReference type="SAM" id="Coils"/>
    </source>
</evidence>
<feature type="region of interest" description="Disordered" evidence="2">
    <location>
        <begin position="318"/>
        <end position="369"/>
    </location>
</feature>
<dbReference type="PANTHER" id="PTHR42023:SF1">
    <property type="entry name" value="BHLH DOMAIN-CONTAINING PROTEIN"/>
    <property type="match status" value="1"/>
</dbReference>
<feature type="compositionally biased region" description="Basic and acidic residues" evidence="2">
    <location>
        <begin position="203"/>
        <end position="224"/>
    </location>
</feature>
<reference evidence="3 4" key="1">
    <citation type="journal article" date="2024" name="IMA Fungus">
        <title>IMA Genome - F19 : A genome assembly and annotation guide to empower mycologists, including annotated draft genome sequences of Ceratocystis pirilliformis, Diaporthe australafricana, Fusarium ophioides, Paecilomyces lecythidis, and Sporothrix stenoceras.</title>
        <authorList>
            <person name="Aylward J."/>
            <person name="Wilson A.M."/>
            <person name="Visagie C.M."/>
            <person name="Spraker J."/>
            <person name="Barnes I."/>
            <person name="Buitendag C."/>
            <person name="Ceriani C."/>
            <person name="Del Mar Angel L."/>
            <person name="du Plessis D."/>
            <person name="Fuchs T."/>
            <person name="Gasser K."/>
            <person name="Kramer D."/>
            <person name="Li W."/>
            <person name="Munsamy K."/>
            <person name="Piso A."/>
            <person name="Price J.L."/>
            <person name="Sonnekus B."/>
            <person name="Thomas C."/>
            <person name="van der Nest A."/>
            <person name="van Dijk A."/>
            <person name="van Heerden A."/>
            <person name="van Vuuren N."/>
            <person name="Yilmaz N."/>
            <person name="Duong T.A."/>
            <person name="van der Merwe N.A."/>
            <person name="Wingfield M.J."/>
            <person name="Wingfield B.D."/>
        </authorList>
    </citation>
    <scope>NUCLEOTIDE SEQUENCE [LARGE SCALE GENOMIC DNA]</scope>
    <source>
        <strain evidence="3 4">CMW 18167</strain>
    </source>
</reference>
<keyword evidence="1" id="KW-0175">Coiled coil</keyword>
<protein>
    <recommendedName>
        <fullName evidence="5">BHLH domain-containing protein</fullName>
    </recommendedName>
</protein>
<feature type="region of interest" description="Disordered" evidence="2">
    <location>
        <begin position="1"/>
        <end position="20"/>
    </location>
</feature>